<dbReference type="Proteomes" id="UP000275408">
    <property type="component" value="Unassembled WGS sequence"/>
</dbReference>
<name>A0A3M6U5H7_POCDA</name>
<proteinExistence type="predicted"/>
<organism evidence="1 2">
    <name type="scientific">Pocillopora damicornis</name>
    <name type="common">Cauliflower coral</name>
    <name type="synonym">Millepora damicornis</name>
    <dbReference type="NCBI Taxonomy" id="46731"/>
    <lineage>
        <taxon>Eukaryota</taxon>
        <taxon>Metazoa</taxon>
        <taxon>Cnidaria</taxon>
        <taxon>Anthozoa</taxon>
        <taxon>Hexacorallia</taxon>
        <taxon>Scleractinia</taxon>
        <taxon>Astrocoeniina</taxon>
        <taxon>Pocilloporidae</taxon>
        <taxon>Pocillopora</taxon>
    </lineage>
</organism>
<reference evidence="1 2" key="1">
    <citation type="journal article" date="2018" name="Sci. Rep.">
        <title>Comparative analysis of the Pocillopora damicornis genome highlights role of immune system in coral evolution.</title>
        <authorList>
            <person name="Cunning R."/>
            <person name="Bay R.A."/>
            <person name="Gillette P."/>
            <person name="Baker A.C."/>
            <person name="Traylor-Knowles N."/>
        </authorList>
    </citation>
    <scope>NUCLEOTIDE SEQUENCE [LARGE SCALE GENOMIC DNA]</scope>
    <source>
        <strain evidence="1">RSMAS</strain>
        <tissue evidence="1">Whole animal</tissue>
    </source>
</reference>
<dbReference type="EMBL" id="RCHS01002222">
    <property type="protein sequence ID" value="RMX48942.1"/>
    <property type="molecule type" value="Genomic_DNA"/>
</dbReference>
<sequence length="233" mass="26026">MADIYHEVTARVLGQNNCNRVDLVFDQYRSLIKEIVRQRGGEASSMEITIQHQNTPVPSNGGESALVLRPYYALTGFDAISALFGICKKKAWKVFVEDSEAQQELAGLGEKPLLKESLQKSCETFVCSLYTTARRFNNADDARYFLFCRKNKGGKDLSPTSDSLSQHIKRADFQVHIWNNALNPMLNLPPPNGLGWKLKEIRLLPVLMTKSPAAEGYPLLSITSSCLFIPITS</sequence>
<evidence type="ECO:0000313" key="2">
    <source>
        <dbReference type="Proteomes" id="UP000275408"/>
    </source>
</evidence>
<gene>
    <name evidence="1" type="ORF">pdam_00008359</name>
</gene>
<dbReference type="PANTHER" id="PTHR46704:SF1">
    <property type="entry name" value="TELOMERE LENGTH REGULATION PROTEIN TEL2 HOMOLOG"/>
    <property type="match status" value="1"/>
</dbReference>
<accession>A0A3M6U5H7</accession>
<dbReference type="PANTHER" id="PTHR46704">
    <property type="entry name" value="CXC DOMAIN-CONTAINING PROTEIN-RELATED"/>
    <property type="match status" value="1"/>
</dbReference>
<protein>
    <submittedName>
        <fullName evidence="1">Uncharacterized protein</fullName>
    </submittedName>
</protein>
<evidence type="ECO:0000313" key="1">
    <source>
        <dbReference type="EMBL" id="RMX48942.1"/>
    </source>
</evidence>
<keyword evidence="2" id="KW-1185">Reference proteome</keyword>
<comment type="caution">
    <text evidence="1">The sequence shown here is derived from an EMBL/GenBank/DDBJ whole genome shotgun (WGS) entry which is preliminary data.</text>
</comment>
<dbReference type="AlphaFoldDB" id="A0A3M6U5H7"/>